<sequence>MDAALHTIAAIHTQEEVEQQAAEVRELVQQCREVERECGAARHGVAAQVRERAARLHALWDAARRRAAASPANESPLKTASPVSVRDHDSPVTRESSLKSDSVSARDSPKPNGEMEKEIEESHQETEKQQKPESRRSSADSQASGELFALSRRGRRLVAGIT</sequence>
<feature type="compositionally biased region" description="Basic and acidic residues" evidence="2">
    <location>
        <begin position="107"/>
        <end position="138"/>
    </location>
</feature>
<evidence type="ECO:0000313" key="3">
    <source>
        <dbReference type="EMBL" id="CAK1594220.1"/>
    </source>
</evidence>
<dbReference type="AlphaFoldDB" id="A0AAV1LH81"/>
<organism evidence="3 4">
    <name type="scientific">Parnassius mnemosyne</name>
    <name type="common">clouded apollo</name>
    <dbReference type="NCBI Taxonomy" id="213953"/>
    <lineage>
        <taxon>Eukaryota</taxon>
        <taxon>Metazoa</taxon>
        <taxon>Ecdysozoa</taxon>
        <taxon>Arthropoda</taxon>
        <taxon>Hexapoda</taxon>
        <taxon>Insecta</taxon>
        <taxon>Pterygota</taxon>
        <taxon>Neoptera</taxon>
        <taxon>Endopterygota</taxon>
        <taxon>Lepidoptera</taxon>
        <taxon>Glossata</taxon>
        <taxon>Ditrysia</taxon>
        <taxon>Papilionoidea</taxon>
        <taxon>Papilionidae</taxon>
        <taxon>Parnassiinae</taxon>
        <taxon>Parnassini</taxon>
        <taxon>Parnassius</taxon>
        <taxon>Driopa</taxon>
    </lineage>
</organism>
<comment type="caution">
    <text evidence="3">The sequence shown here is derived from an EMBL/GenBank/DDBJ whole genome shotgun (WGS) entry which is preliminary data.</text>
</comment>
<feature type="compositionally biased region" description="Polar residues" evidence="2">
    <location>
        <begin position="72"/>
        <end position="82"/>
    </location>
</feature>
<feature type="coiled-coil region" evidence="1">
    <location>
        <begin position="10"/>
        <end position="37"/>
    </location>
</feature>
<evidence type="ECO:0000256" key="1">
    <source>
        <dbReference type="SAM" id="Coils"/>
    </source>
</evidence>
<dbReference type="EMBL" id="CAVLGL010000089">
    <property type="protein sequence ID" value="CAK1594220.1"/>
    <property type="molecule type" value="Genomic_DNA"/>
</dbReference>
<name>A0AAV1LH81_9NEOP</name>
<keyword evidence="4" id="KW-1185">Reference proteome</keyword>
<evidence type="ECO:0000256" key="2">
    <source>
        <dbReference type="SAM" id="MobiDB-lite"/>
    </source>
</evidence>
<keyword evidence="1" id="KW-0175">Coiled coil</keyword>
<accession>A0AAV1LH81</accession>
<gene>
    <name evidence="3" type="ORF">PARMNEM_LOCUS13892</name>
</gene>
<dbReference type="Proteomes" id="UP001314205">
    <property type="component" value="Unassembled WGS sequence"/>
</dbReference>
<evidence type="ECO:0000313" key="4">
    <source>
        <dbReference type="Proteomes" id="UP001314205"/>
    </source>
</evidence>
<proteinExistence type="predicted"/>
<feature type="compositionally biased region" description="Basic and acidic residues" evidence="2">
    <location>
        <begin position="85"/>
        <end position="98"/>
    </location>
</feature>
<protein>
    <submittedName>
        <fullName evidence="3">Uncharacterized protein</fullName>
    </submittedName>
</protein>
<reference evidence="3 4" key="1">
    <citation type="submission" date="2023-11" db="EMBL/GenBank/DDBJ databases">
        <authorList>
            <person name="Hedman E."/>
            <person name="Englund M."/>
            <person name="Stromberg M."/>
            <person name="Nyberg Akerstrom W."/>
            <person name="Nylinder S."/>
            <person name="Jareborg N."/>
            <person name="Kallberg Y."/>
            <person name="Kronander E."/>
        </authorList>
    </citation>
    <scope>NUCLEOTIDE SEQUENCE [LARGE SCALE GENOMIC DNA]</scope>
</reference>
<feature type="region of interest" description="Disordered" evidence="2">
    <location>
        <begin position="63"/>
        <end position="162"/>
    </location>
</feature>